<dbReference type="KEGG" id="rsin:B6N60_02374"/>
<dbReference type="PANTHER" id="PTHR12147:SF26">
    <property type="entry name" value="PEPTIDASE M28 DOMAIN-CONTAINING PROTEIN"/>
    <property type="match status" value="1"/>
</dbReference>
<organism evidence="2 3">
    <name type="scientific">Richelia sinica FACHB-800</name>
    <dbReference type="NCBI Taxonomy" id="1357546"/>
    <lineage>
        <taxon>Bacteria</taxon>
        <taxon>Bacillati</taxon>
        <taxon>Cyanobacteriota</taxon>
        <taxon>Cyanophyceae</taxon>
        <taxon>Nostocales</taxon>
        <taxon>Nostocaceae</taxon>
        <taxon>Richelia</taxon>
    </lineage>
</organism>
<dbReference type="GO" id="GO:0006508">
    <property type="term" value="P:proteolysis"/>
    <property type="evidence" value="ECO:0007669"/>
    <property type="project" value="InterPro"/>
</dbReference>
<accession>A0A975Y4Z4</accession>
<keyword evidence="3" id="KW-1185">Reference proteome</keyword>
<sequence length="332" mass="36164">MVILGAVIVMGINGIFQSPEKLPVSETIQQQPLVSPTNQPKTEKPSDDLLASREKLVAHVQNLNFQRYTAKERSLTRTYITTQLRKFGWRPQLEKYSTGVNIFAQRPGTDKTAGAILVAAHYDTVAGSPGADDNATGVAVVLEVARLFNSLPTARTLQLAFFDQEEAGLLGSQAFVQQNQHLIHLQGAIIMDMVGYACYQPGCQKYPPTIPVSPPSNQGDFLAVVGDVEHLPLLAAFQQTNSYLPPVLTLPVPFKGLLTPDTLRSDHAPFWYQGVGAVLATDTANLRTPHYHQPTDVPKTIVPDFFQGSAQIIINTTETLLKTTDSLLAPAP</sequence>
<reference evidence="2" key="1">
    <citation type="submission" date="2017-04" db="EMBL/GenBank/DDBJ databases">
        <title>Genome deletions in a multicellular cyanobacterial endosymbiont for morphological adaptation in marine diatoms.</title>
        <authorList>
            <person name="Wang Y."/>
            <person name="Gao H."/>
            <person name="Li R."/>
            <person name="Xu X."/>
        </authorList>
    </citation>
    <scope>NUCLEOTIDE SEQUENCE</scope>
    <source>
        <strain evidence="2">FACHB 800</strain>
    </source>
</reference>
<dbReference type="InterPro" id="IPR045175">
    <property type="entry name" value="M28_fam"/>
</dbReference>
<evidence type="ECO:0000313" key="3">
    <source>
        <dbReference type="Proteomes" id="UP000683511"/>
    </source>
</evidence>
<protein>
    <submittedName>
        <fullName evidence="2">Peptidase M28</fullName>
    </submittedName>
</protein>
<evidence type="ECO:0000313" key="2">
    <source>
        <dbReference type="EMBL" id="QXE23684.1"/>
    </source>
</evidence>
<dbReference type="SUPFAM" id="SSF53187">
    <property type="entry name" value="Zn-dependent exopeptidases"/>
    <property type="match status" value="1"/>
</dbReference>
<dbReference type="EMBL" id="CP021056">
    <property type="protein sequence ID" value="QXE23684.1"/>
    <property type="molecule type" value="Genomic_DNA"/>
</dbReference>
<feature type="domain" description="Peptidase M28" evidence="1">
    <location>
        <begin position="101"/>
        <end position="315"/>
    </location>
</feature>
<dbReference type="Gene3D" id="3.40.630.10">
    <property type="entry name" value="Zn peptidases"/>
    <property type="match status" value="1"/>
</dbReference>
<dbReference type="Pfam" id="PF04389">
    <property type="entry name" value="Peptidase_M28"/>
    <property type="match status" value="1"/>
</dbReference>
<proteinExistence type="predicted"/>
<name>A0A975Y4Z4_9NOST</name>
<dbReference type="InterPro" id="IPR007484">
    <property type="entry name" value="Peptidase_M28"/>
</dbReference>
<dbReference type="Proteomes" id="UP000683511">
    <property type="component" value="Chromosome"/>
</dbReference>
<dbReference type="PANTHER" id="PTHR12147">
    <property type="entry name" value="METALLOPEPTIDASE M28 FAMILY MEMBER"/>
    <property type="match status" value="1"/>
</dbReference>
<dbReference type="GO" id="GO:0008235">
    <property type="term" value="F:metalloexopeptidase activity"/>
    <property type="evidence" value="ECO:0007669"/>
    <property type="project" value="InterPro"/>
</dbReference>
<dbReference type="AlphaFoldDB" id="A0A975Y4Z4"/>
<evidence type="ECO:0000259" key="1">
    <source>
        <dbReference type="Pfam" id="PF04389"/>
    </source>
</evidence>
<gene>
    <name evidence="2" type="ORF">B6N60_02374</name>
</gene>